<organism evidence="2 3">
    <name type="scientific">Globodera rostochiensis</name>
    <name type="common">Golden nematode worm</name>
    <name type="synonym">Heterodera rostochiensis</name>
    <dbReference type="NCBI Taxonomy" id="31243"/>
    <lineage>
        <taxon>Eukaryota</taxon>
        <taxon>Metazoa</taxon>
        <taxon>Ecdysozoa</taxon>
        <taxon>Nematoda</taxon>
        <taxon>Chromadorea</taxon>
        <taxon>Rhabditida</taxon>
        <taxon>Tylenchina</taxon>
        <taxon>Tylenchomorpha</taxon>
        <taxon>Tylenchoidea</taxon>
        <taxon>Heteroderidae</taxon>
        <taxon>Heteroderinae</taxon>
        <taxon>Globodera</taxon>
    </lineage>
</organism>
<protein>
    <submittedName>
        <fullName evidence="3">Uncharacterized protein</fullName>
    </submittedName>
</protein>
<keyword evidence="2" id="KW-1185">Reference proteome</keyword>
<sequence>MVPKKGAEIGKYFHIKRIQPSTSGGTSGGASSSYKQSGSTNEGTKLQKRILEPHGGAPSYKQFDSKKLLVWIPEGYR</sequence>
<dbReference type="AlphaFoldDB" id="A0A914H4V4"/>
<evidence type="ECO:0000313" key="2">
    <source>
        <dbReference type="Proteomes" id="UP000887572"/>
    </source>
</evidence>
<name>A0A914H4V4_GLORO</name>
<dbReference type="WBParaSite" id="Gr19_v10_g14002.t1">
    <property type="protein sequence ID" value="Gr19_v10_g14002.t1"/>
    <property type="gene ID" value="Gr19_v10_g14002"/>
</dbReference>
<dbReference type="Proteomes" id="UP000887572">
    <property type="component" value="Unplaced"/>
</dbReference>
<reference evidence="3" key="1">
    <citation type="submission" date="2022-11" db="UniProtKB">
        <authorList>
            <consortium name="WormBaseParasite"/>
        </authorList>
    </citation>
    <scope>IDENTIFICATION</scope>
</reference>
<accession>A0A914H4V4</accession>
<evidence type="ECO:0000256" key="1">
    <source>
        <dbReference type="SAM" id="MobiDB-lite"/>
    </source>
</evidence>
<proteinExistence type="predicted"/>
<feature type="region of interest" description="Disordered" evidence="1">
    <location>
        <begin position="1"/>
        <end position="61"/>
    </location>
</feature>
<feature type="compositionally biased region" description="Polar residues" evidence="1">
    <location>
        <begin position="34"/>
        <end position="44"/>
    </location>
</feature>
<evidence type="ECO:0000313" key="3">
    <source>
        <dbReference type="WBParaSite" id="Gr19_v10_g14002.t1"/>
    </source>
</evidence>
<feature type="compositionally biased region" description="Low complexity" evidence="1">
    <location>
        <begin position="21"/>
        <end position="33"/>
    </location>
</feature>